<gene>
    <name evidence="2" type="ORF">LCGC14_2542900</name>
</gene>
<feature type="transmembrane region" description="Helical" evidence="1">
    <location>
        <begin position="16"/>
        <end position="38"/>
    </location>
</feature>
<protein>
    <submittedName>
        <fullName evidence="2">Uncharacterized protein</fullName>
    </submittedName>
</protein>
<proteinExistence type="predicted"/>
<keyword evidence="1" id="KW-0812">Transmembrane</keyword>
<dbReference type="EMBL" id="LAZR01041539">
    <property type="protein sequence ID" value="KKL11727.1"/>
    <property type="molecule type" value="Genomic_DNA"/>
</dbReference>
<accession>A0A0F9BD33</accession>
<keyword evidence="1" id="KW-1133">Transmembrane helix</keyword>
<comment type="caution">
    <text evidence="2">The sequence shown here is derived from an EMBL/GenBank/DDBJ whole genome shotgun (WGS) entry which is preliminary data.</text>
</comment>
<organism evidence="2">
    <name type="scientific">marine sediment metagenome</name>
    <dbReference type="NCBI Taxonomy" id="412755"/>
    <lineage>
        <taxon>unclassified sequences</taxon>
        <taxon>metagenomes</taxon>
        <taxon>ecological metagenomes</taxon>
    </lineage>
</organism>
<evidence type="ECO:0000256" key="1">
    <source>
        <dbReference type="SAM" id="Phobius"/>
    </source>
</evidence>
<evidence type="ECO:0000313" key="2">
    <source>
        <dbReference type="EMBL" id="KKL11727.1"/>
    </source>
</evidence>
<keyword evidence="1" id="KW-0472">Membrane</keyword>
<dbReference type="AlphaFoldDB" id="A0A0F9BD33"/>
<name>A0A0F9BD33_9ZZZZ</name>
<reference evidence="2" key="1">
    <citation type="journal article" date="2015" name="Nature">
        <title>Complex archaea that bridge the gap between prokaryotes and eukaryotes.</title>
        <authorList>
            <person name="Spang A."/>
            <person name="Saw J.H."/>
            <person name="Jorgensen S.L."/>
            <person name="Zaremba-Niedzwiedzka K."/>
            <person name="Martijn J."/>
            <person name="Lind A.E."/>
            <person name="van Eijk R."/>
            <person name="Schleper C."/>
            <person name="Guy L."/>
            <person name="Ettema T.J."/>
        </authorList>
    </citation>
    <scope>NUCLEOTIDE SEQUENCE</scope>
</reference>
<sequence length="53" mass="6072">METNIKKIQDTKLSNLLGGFALILGLISLFFGFYILILDEDKSKIIEKDKLRN</sequence>